<name>A0ABR3KPY3_TRISP</name>
<evidence type="ECO:0000313" key="2">
    <source>
        <dbReference type="EMBL" id="KAL1241047.1"/>
    </source>
</evidence>
<evidence type="ECO:0000256" key="1">
    <source>
        <dbReference type="SAM" id="Phobius"/>
    </source>
</evidence>
<keyword evidence="3" id="KW-1185">Reference proteome</keyword>
<keyword evidence="1" id="KW-0812">Transmembrane</keyword>
<evidence type="ECO:0000313" key="3">
    <source>
        <dbReference type="Proteomes" id="UP001558632"/>
    </source>
</evidence>
<keyword evidence="1" id="KW-1133">Transmembrane helix</keyword>
<sequence length="84" mass="9920">MTHKNFALIKNCTLTAYLHYHPRIIIAHVACFTFVYQLCLSSVLPCMRFLKDLAKWLLWKRKSSCLELFLNARKRTDVNTSCLR</sequence>
<keyword evidence="1" id="KW-0472">Membrane</keyword>
<accession>A0ABR3KPY3</accession>
<gene>
    <name evidence="2" type="ORF">TSPI_02560</name>
</gene>
<dbReference type="EMBL" id="JBEUSY010000254">
    <property type="protein sequence ID" value="KAL1241047.1"/>
    <property type="molecule type" value="Genomic_DNA"/>
</dbReference>
<proteinExistence type="predicted"/>
<comment type="caution">
    <text evidence="2">The sequence shown here is derived from an EMBL/GenBank/DDBJ whole genome shotgun (WGS) entry which is preliminary data.</text>
</comment>
<organism evidence="2 3">
    <name type="scientific">Trichinella spiralis</name>
    <name type="common">Trichina worm</name>
    <dbReference type="NCBI Taxonomy" id="6334"/>
    <lineage>
        <taxon>Eukaryota</taxon>
        <taxon>Metazoa</taxon>
        <taxon>Ecdysozoa</taxon>
        <taxon>Nematoda</taxon>
        <taxon>Enoplea</taxon>
        <taxon>Dorylaimia</taxon>
        <taxon>Trichinellida</taxon>
        <taxon>Trichinellidae</taxon>
        <taxon>Trichinella</taxon>
    </lineage>
</organism>
<protein>
    <submittedName>
        <fullName evidence="2">BTB/POZ domain-containing protein</fullName>
    </submittedName>
</protein>
<feature type="transmembrane region" description="Helical" evidence="1">
    <location>
        <begin position="24"/>
        <end position="50"/>
    </location>
</feature>
<dbReference type="Proteomes" id="UP001558632">
    <property type="component" value="Unassembled WGS sequence"/>
</dbReference>
<reference evidence="2 3" key="1">
    <citation type="submission" date="2024-07" db="EMBL/GenBank/DDBJ databases">
        <title>Enhanced genomic and transcriptomic resources for Trichinella pseudospiralis and T. spiralis underpin the discovery of pronounced molecular differences between stages and species.</title>
        <authorList>
            <person name="Pasi K.K."/>
            <person name="La Rosa G."/>
            <person name="Gomez-Morales M.A."/>
            <person name="Tosini F."/>
            <person name="Sumanam S."/>
            <person name="Young N.D."/>
            <person name="Chang B.C."/>
            <person name="Robin G.B."/>
        </authorList>
    </citation>
    <scope>NUCLEOTIDE SEQUENCE [LARGE SCALE GENOMIC DNA]</scope>
    <source>
        <strain evidence="2">ISS534</strain>
    </source>
</reference>